<evidence type="ECO:0000313" key="2">
    <source>
        <dbReference type="EMBL" id="ABK44736.1"/>
    </source>
</evidence>
<dbReference type="SUPFAM" id="SSF48452">
    <property type="entry name" value="TPR-like"/>
    <property type="match status" value="1"/>
</dbReference>
<reference evidence="2 3" key="2">
    <citation type="journal article" date="2012" name="Int. J. Syst. Evol. Microbiol.">
        <title>Magnetococcus marinus gen. nov., sp. nov., a marine, magnetotactic bacterium that represents a novel lineage (Magnetococcaceae fam. nov.; Magnetococcales ord. nov.) at the base of the Alphaproteobacteria.</title>
        <authorList>
            <person name="Bazylinski D.A."/>
            <person name="Williams T.J."/>
            <person name="Lefevre C.T."/>
            <person name="Berg R.J."/>
            <person name="Zhang C.L."/>
            <person name="Bowser S.S."/>
            <person name="Dean A.J."/>
            <person name="Beveridge T.J."/>
        </authorList>
    </citation>
    <scope>NUCLEOTIDE SEQUENCE [LARGE SCALE GENOMIC DNA]</scope>
    <source>
        <strain evidence="3">ATCC BAA-1437 / JCM 17883 / MC-1</strain>
    </source>
</reference>
<sequence>MLEQKFNLDMLTQSTSTMTIEGYEQEQAELRHDTARAGHENVVGVVLHRADEALEKVISRLERHLGFIEQDSRSVSPSEPVEAFSHVSSSPQLAADARSVGISANRAGAYDKAIEALGQVWHKDGQRDAELAMNLGFALLKKGRLKEAARVLSIPFHQQPQNPALATLLGKALLFQGLYEDAAKVMVPAARKHGSRFNLHFYLGLAFAKMSRFADAQKAWQIASSIRPNDGETRRMLKRVEGVLQAS</sequence>
<proteinExistence type="predicted"/>
<dbReference type="AlphaFoldDB" id="A0L9U3"/>
<keyword evidence="1" id="KW-0802">TPR repeat</keyword>
<dbReference type="OrthoDB" id="9766710at2"/>
<protein>
    <submittedName>
        <fullName evidence="2">Tetratricopeptide TPR_2 repeat protein</fullName>
    </submittedName>
</protein>
<dbReference type="RefSeq" id="WP_011713857.1">
    <property type="nucleotide sequence ID" value="NC_008576.1"/>
</dbReference>
<organism evidence="2 3">
    <name type="scientific">Magnetococcus marinus (strain ATCC BAA-1437 / JCM 17883 / MC-1)</name>
    <dbReference type="NCBI Taxonomy" id="156889"/>
    <lineage>
        <taxon>Bacteria</taxon>
        <taxon>Pseudomonadati</taxon>
        <taxon>Pseudomonadota</taxon>
        <taxon>Magnetococcia</taxon>
        <taxon>Magnetococcales</taxon>
        <taxon>Magnetococcaceae</taxon>
        <taxon>Magnetococcus</taxon>
    </lineage>
</organism>
<dbReference type="InterPro" id="IPR011990">
    <property type="entry name" value="TPR-like_helical_dom_sf"/>
</dbReference>
<dbReference type="eggNOG" id="COG0457">
    <property type="taxonomic scope" value="Bacteria"/>
</dbReference>
<name>A0L9U3_MAGMM</name>
<evidence type="ECO:0000256" key="1">
    <source>
        <dbReference type="PROSITE-ProRule" id="PRU00339"/>
    </source>
</evidence>
<evidence type="ECO:0000313" key="3">
    <source>
        <dbReference type="Proteomes" id="UP000002586"/>
    </source>
</evidence>
<dbReference type="Proteomes" id="UP000002586">
    <property type="component" value="Chromosome"/>
</dbReference>
<dbReference type="Gene3D" id="1.25.40.10">
    <property type="entry name" value="Tetratricopeptide repeat domain"/>
    <property type="match status" value="1"/>
</dbReference>
<dbReference type="PROSITE" id="PS50005">
    <property type="entry name" value="TPR"/>
    <property type="match status" value="1"/>
</dbReference>
<dbReference type="EMBL" id="CP000471">
    <property type="protein sequence ID" value="ABK44736.1"/>
    <property type="molecule type" value="Genomic_DNA"/>
</dbReference>
<gene>
    <name evidence="2" type="ordered locus">Mmc1_2235</name>
</gene>
<keyword evidence="3" id="KW-1185">Reference proteome</keyword>
<dbReference type="HOGENOM" id="CLU_1123467_0_0_5"/>
<feature type="repeat" description="TPR" evidence="1">
    <location>
        <begin position="197"/>
        <end position="230"/>
    </location>
</feature>
<dbReference type="KEGG" id="mgm:Mmc1_2235"/>
<dbReference type="Pfam" id="PF14559">
    <property type="entry name" value="TPR_19"/>
    <property type="match status" value="1"/>
</dbReference>
<reference evidence="3" key="1">
    <citation type="journal article" date="2009" name="Appl. Environ. Microbiol.">
        <title>Complete genome sequence of the chemolithoautotrophic marine magnetotactic coccus strain MC-1.</title>
        <authorList>
            <person name="Schubbe S."/>
            <person name="Williams T.J."/>
            <person name="Xie G."/>
            <person name="Kiss H.E."/>
            <person name="Brettin T.S."/>
            <person name="Martinez D."/>
            <person name="Ross C.A."/>
            <person name="Schuler D."/>
            <person name="Cox B.L."/>
            <person name="Nealson K.H."/>
            <person name="Bazylinski D.A."/>
        </authorList>
    </citation>
    <scope>NUCLEOTIDE SEQUENCE [LARGE SCALE GENOMIC DNA]</scope>
    <source>
        <strain evidence="3">ATCC BAA-1437 / JCM 17883 / MC-1</strain>
    </source>
</reference>
<dbReference type="InterPro" id="IPR019734">
    <property type="entry name" value="TPR_rpt"/>
</dbReference>
<accession>A0L9U3</accession>